<comment type="pathway">
    <text evidence="3">Secondary metabolite biosynthesis; terpenoid biosynthesis.</text>
</comment>
<evidence type="ECO:0000256" key="12">
    <source>
        <dbReference type="ARBA" id="ARBA00023136"/>
    </source>
</evidence>
<keyword evidence="5" id="KW-0349">Heme</keyword>
<dbReference type="Proteomes" id="UP001498398">
    <property type="component" value="Unassembled WGS sequence"/>
</dbReference>
<dbReference type="PRINTS" id="PR00463">
    <property type="entry name" value="EP450I"/>
</dbReference>
<evidence type="ECO:0000256" key="8">
    <source>
        <dbReference type="ARBA" id="ARBA00022989"/>
    </source>
</evidence>
<keyword evidence="8" id="KW-1133">Transmembrane helix</keyword>
<evidence type="ECO:0000256" key="1">
    <source>
        <dbReference type="ARBA" id="ARBA00001971"/>
    </source>
</evidence>
<sequence>MDSYIALFALLTVIAVYKLLGGRRGPSIKNIPGPPSSSFLYGNLIQLLLPDRYGKYEFEWQKQFGPVYRIKGCFSEDRLVISDPVTLKYVLNDPTFERSVQQQEIVNMLIGKKTVFYVKGHDHRRIRNIMNAAFAPSSIRALPPLFNVIGQKLIDRWESMIIEAQESGKKIIDVYHSIHDATLDGVGAGAIGYEFGAMDNQASELGQSHQNIITMSGVMTKMDILFEAIVPLIPQRVLQALFSLPTPAFQALSHNREISARVSKELVERQQENVALGIEPGKDLLHVMVRSNASAKASHRLSNEEMQQQIPSLMIAGQDTTGNTLSMALYELSKDPGLQETVRKELIEATAANNGELNFSTVESLPFFNAFLKEVLRLHPGLPMSDRVATCDSVLPLSKPIISTNGERLQELHISKGQHIIIASASFNRLQSVWGQDADKLKPSRWFENDPSKEASFGPYAGLGTFLGGPRVCIGAHRRWKFAITELQTLLPALIKRFKFKLADNVDITPRLAVTLAPVAGERFCLPLIVETVEY</sequence>
<evidence type="ECO:0000313" key="14">
    <source>
        <dbReference type="Proteomes" id="UP001498398"/>
    </source>
</evidence>
<accession>A0ABR1IYV8</accession>
<dbReference type="InterPro" id="IPR050121">
    <property type="entry name" value="Cytochrome_P450_monoxygenase"/>
</dbReference>
<evidence type="ECO:0008006" key="15">
    <source>
        <dbReference type="Google" id="ProtNLM"/>
    </source>
</evidence>
<dbReference type="InterPro" id="IPR001128">
    <property type="entry name" value="Cyt_P450"/>
</dbReference>
<evidence type="ECO:0000256" key="2">
    <source>
        <dbReference type="ARBA" id="ARBA00004370"/>
    </source>
</evidence>
<dbReference type="SUPFAM" id="SSF48264">
    <property type="entry name" value="Cytochrome P450"/>
    <property type="match status" value="1"/>
</dbReference>
<keyword evidence="10" id="KW-0408">Iron</keyword>
<reference evidence="13 14" key="1">
    <citation type="submission" date="2024-01" db="EMBL/GenBank/DDBJ databases">
        <title>A draft genome for the cacao thread blight pathogen Marasmiellus scandens.</title>
        <authorList>
            <person name="Baruah I.K."/>
            <person name="Leung J."/>
            <person name="Bukari Y."/>
            <person name="Amoako-Attah I."/>
            <person name="Meinhardt L.W."/>
            <person name="Bailey B.A."/>
            <person name="Cohen S.P."/>
        </authorList>
    </citation>
    <scope>NUCLEOTIDE SEQUENCE [LARGE SCALE GENOMIC DNA]</scope>
    <source>
        <strain evidence="13 14">GH-19</strain>
    </source>
</reference>
<evidence type="ECO:0000256" key="7">
    <source>
        <dbReference type="ARBA" id="ARBA00022723"/>
    </source>
</evidence>
<protein>
    <recommendedName>
        <fullName evidence="15">Cytochrome P450</fullName>
    </recommendedName>
</protein>
<keyword evidence="9" id="KW-0560">Oxidoreductase</keyword>
<evidence type="ECO:0000256" key="10">
    <source>
        <dbReference type="ARBA" id="ARBA00023004"/>
    </source>
</evidence>
<keyword evidence="6" id="KW-0812">Transmembrane</keyword>
<gene>
    <name evidence="13" type="ORF">VKT23_016635</name>
</gene>
<keyword evidence="11" id="KW-0503">Monooxygenase</keyword>
<evidence type="ECO:0000256" key="3">
    <source>
        <dbReference type="ARBA" id="ARBA00004721"/>
    </source>
</evidence>
<dbReference type="Gene3D" id="1.10.630.10">
    <property type="entry name" value="Cytochrome P450"/>
    <property type="match status" value="1"/>
</dbReference>
<evidence type="ECO:0000313" key="13">
    <source>
        <dbReference type="EMBL" id="KAK7441387.1"/>
    </source>
</evidence>
<dbReference type="PANTHER" id="PTHR24305:SF166">
    <property type="entry name" value="CYTOCHROME P450 12A4, MITOCHONDRIAL-RELATED"/>
    <property type="match status" value="1"/>
</dbReference>
<organism evidence="13 14">
    <name type="scientific">Marasmiellus scandens</name>
    <dbReference type="NCBI Taxonomy" id="2682957"/>
    <lineage>
        <taxon>Eukaryota</taxon>
        <taxon>Fungi</taxon>
        <taxon>Dikarya</taxon>
        <taxon>Basidiomycota</taxon>
        <taxon>Agaricomycotina</taxon>
        <taxon>Agaricomycetes</taxon>
        <taxon>Agaricomycetidae</taxon>
        <taxon>Agaricales</taxon>
        <taxon>Marasmiineae</taxon>
        <taxon>Omphalotaceae</taxon>
        <taxon>Marasmiellus</taxon>
    </lineage>
</organism>
<keyword evidence="12" id="KW-0472">Membrane</keyword>
<dbReference type="InterPro" id="IPR036396">
    <property type="entry name" value="Cyt_P450_sf"/>
</dbReference>
<dbReference type="EMBL" id="JBANRG010000063">
    <property type="protein sequence ID" value="KAK7441387.1"/>
    <property type="molecule type" value="Genomic_DNA"/>
</dbReference>
<dbReference type="Pfam" id="PF00067">
    <property type="entry name" value="p450"/>
    <property type="match status" value="1"/>
</dbReference>
<comment type="cofactor">
    <cofactor evidence="1">
        <name>heme</name>
        <dbReference type="ChEBI" id="CHEBI:30413"/>
    </cofactor>
</comment>
<keyword evidence="7" id="KW-0479">Metal-binding</keyword>
<evidence type="ECO:0000256" key="4">
    <source>
        <dbReference type="ARBA" id="ARBA00010617"/>
    </source>
</evidence>
<evidence type="ECO:0000256" key="9">
    <source>
        <dbReference type="ARBA" id="ARBA00023002"/>
    </source>
</evidence>
<proteinExistence type="inferred from homology"/>
<dbReference type="InterPro" id="IPR002401">
    <property type="entry name" value="Cyt_P450_E_grp-I"/>
</dbReference>
<comment type="subcellular location">
    <subcellularLocation>
        <location evidence="2">Membrane</location>
    </subcellularLocation>
</comment>
<evidence type="ECO:0000256" key="6">
    <source>
        <dbReference type="ARBA" id="ARBA00022692"/>
    </source>
</evidence>
<name>A0ABR1IYV8_9AGAR</name>
<comment type="caution">
    <text evidence="13">The sequence shown here is derived from an EMBL/GenBank/DDBJ whole genome shotgun (WGS) entry which is preliminary data.</text>
</comment>
<keyword evidence="14" id="KW-1185">Reference proteome</keyword>
<dbReference type="PRINTS" id="PR00385">
    <property type="entry name" value="P450"/>
</dbReference>
<evidence type="ECO:0000256" key="11">
    <source>
        <dbReference type="ARBA" id="ARBA00023033"/>
    </source>
</evidence>
<dbReference type="PANTHER" id="PTHR24305">
    <property type="entry name" value="CYTOCHROME P450"/>
    <property type="match status" value="1"/>
</dbReference>
<evidence type="ECO:0000256" key="5">
    <source>
        <dbReference type="ARBA" id="ARBA00022617"/>
    </source>
</evidence>
<comment type="similarity">
    <text evidence="4">Belongs to the cytochrome P450 family.</text>
</comment>